<evidence type="ECO:0000256" key="2">
    <source>
        <dbReference type="SAM" id="Phobius"/>
    </source>
</evidence>
<dbReference type="PANTHER" id="PTHR12138">
    <property type="entry name" value="PRIMATE-EXPANDED PROTEIN FAMILY"/>
    <property type="match status" value="1"/>
</dbReference>
<dbReference type="Proteomes" id="UP000233100">
    <property type="component" value="Chromosome 19"/>
</dbReference>
<name>A0A7N9D250_MACFA</name>
<evidence type="ECO:0000313" key="4">
    <source>
        <dbReference type="Proteomes" id="UP000233100"/>
    </source>
</evidence>
<dbReference type="AlphaFoldDB" id="A0A7N9D250"/>
<keyword evidence="4" id="KW-1185">Reference proteome</keyword>
<protein>
    <submittedName>
        <fullName evidence="3">Uncharacterized protein</fullName>
    </submittedName>
</protein>
<reference evidence="3 4" key="1">
    <citation type="submission" date="2013-03" db="EMBL/GenBank/DDBJ databases">
        <authorList>
            <person name="Warren W."/>
            <person name="Wilson R.K."/>
        </authorList>
    </citation>
    <scope>NUCLEOTIDE SEQUENCE</scope>
</reference>
<feature type="region of interest" description="Disordered" evidence="1">
    <location>
        <begin position="1"/>
        <end position="43"/>
    </location>
</feature>
<reference evidence="3" key="2">
    <citation type="submission" date="2025-08" db="UniProtKB">
        <authorList>
            <consortium name="Ensembl"/>
        </authorList>
    </citation>
    <scope>IDENTIFICATION</scope>
</reference>
<accession>A0A7N9D250</accession>
<dbReference type="PANTHER" id="PTHR12138:SF75">
    <property type="entry name" value="SECRETED PROTEIN"/>
    <property type="match status" value="1"/>
</dbReference>
<evidence type="ECO:0000313" key="3">
    <source>
        <dbReference type="Ensembl" id="ENSMFAP00000057541.1"/>
    </source>
</evidence>
<keyword evidence="2" id="KW-0812">Transmembrane</keyword>
<keyword evidence="2" id="KW-0472">Membrane</keyword>
<organism evidence="3 4">
    <name type="scientific">Macaca fascicularis</name>
    <name type="common">Crab-eating macaque</name>
    <name type="synonym">Cynomolgus monkey</name>
    <dbReference type="NCBI Taxonomy" id="9541"/>
    <lineage>
        <taxon>Eukaryota</taxon>
        <taxon>Metazoa</taxon>
        <taxon>Chordata</taxon>
        <taxon>Craniata</taxon>
        <taxon>Vertebrata</taxon>
        <taxon>Euteleostomi</taxon>
        <taxon>Mammalia</taxon>
        <taxon>Eutheria</taxon>
        <taxon>Euarchontoglires</taxon>
        <taxon>Primates</taxon>
        <taxon>Haplorrhini</taxon>
        <taxon>Catarrhini</taxon>
        <taxon>Cercopithecidae</taxon>
        <taxon>Cercopithecinae</taxon>
        <taxon>Macaca</taxon>
    </lineage>
</organism>
<dbReference type="GeneTree" id="ENSGT00940000163505"/>
<evidence type="ECO:0000256" key="1">
    <source>
        <dbReference type="SAM" id="MobiDB-lite"/>
    </source>
</evidence>
<proteinExistence type="predicted"/>
<sequence>GDLCPGIPPAAGAEPAGDVHVDQARPPPPAEEPRECHQHLQPSGGNWPGPGSSLCGHQGTAAPTPSFPPYSFPWALAWSPDTLGAKPSKILALESLTPNCQIQYPGITACDRFLFFSFIYLFILFIYFFILIFLRRSLALSPRLECCGLISAHCKLRLSRSRHSPASASRVAGTTGARHHTWLIFCIFSTDGVSTC</sequence>
<dbReference type="Ensembl" id="ENSMFAT00000073355.1">
    <property type="protein sequence ID" value="ENSMFAP00000057541.1"/>
    <property type="gene ID" value="ENSMFAG00000050388.1"/>
</dbReference>
<reference evidence="3" key="3">
    <citation type="submission" date="2025-09" db="UniProtKB">
        <authorList>
            <consortium name="Ensembl"/>
        </authorList>
    </citation>
    <scope>IDENTIFICATION</scope>
</reference>
<keyword evidence="2" id="KW-1133">Transmembrane helix</keyword>
<feature type="transmembrane region" description="Helical" evidence="2">
    <location>
        <begin position="113"/>
        <end position="134"/>
    </location>
</feature>